<accession>A0A9D2UNA1</accession>
<dbReference type="SUPFAM" id="SSF46785">
    <property type="entry name" value="Winged helix' DNA-binding domain"/>
    <property type="match status" value="1"/>
</dbReference>
<organism evidence="2 3">
    <name type="scientific">Brevibacterium epidermidis</name>
    <dbReference type="NCBI Taxonomy" id="1698"/>
    <lineage>
        <taxon>Bacteria</taxon>
        <taxon>Bacillati</taxon>
        <taxon>Actinomycetota</taxon>
        <taxon>Actinomycetes</taxon>
        <taxon>Micrococcales</taxon>
        <taxon>Brevibacteriaceae</taxon>
        <taxon>Brevibacterium</taxon>
    </lineage>
</organism>
<dbReference type="InterPro" id="IPR005471">
    <property type="entry name" value="Tscrpt_reg_IclR_N"/>
</dbReference>
<evidence type="ECO:0000313" key="3">
    <source>
        <dbReference type="Proteomes" id="UP000743760"/>
    </source>
</evidence>
<evidence type="ECO:0000313" key="2">
    <source>
        <dbReference type="EMBL" id="HJE78095.1"/>
    </source>
</evidence>
<dbReference type="InterPro" id="IPR036388">
    <property type="entry name" value="WH-like_DNA-bd_sf"/>
</dbReference>
<dbReference type="InterPro" id="IPR036390">
    <property type="entry name" value="WH_DNA-bd_sf"/>
</dbReference>
<dbReference type="EMBL" id="DYXR01000273">
    <property type="protein sequence ID" value="HJE78095.1"/>
    <property type="molecule type" value="Genomic_DNA"/>
</dbReference>
<dbReference type="GO" id="GO:0045892">
    <property type="term" value="P:negative regulation of DNA-templated transcription"/>
    <property type="evidence" value="ECO:0007669"/>
    <property type="project" value="TreeGrafter"/>
</dbReference>
<dbReference type="PANTHER" id="PTHR30136:SF35">
    <property type="entry name" value="HTH-TYPE TRANSCRIPTIONAL REGULATOR RV1719"/>
    <property type="match status" value="1"/>
</dbReference>
<gene>
    <name evidence="2" type="ORF">K8V74_09140</name>
</gene>
<dbReference type="Proteomes" id="UP000743760">
    <property type="component" value="Unassembled WGS sequence"/>
</dbReference>
<evidence type="ECO:0000259" key="1">
    <source>
        <dbReference type="PROSITE" id="PS51077"/>
    </source>
</evidence>
<comment type="caution">
    <text evidence="2">The sequence shown here is derived from an EMBL/GenBank/DDBJ whole genome shotgun (WGS) entry which is preliminary data.</text>
</comment>
<proteinExistence type="predicted"/>
<protein>
    <submittedName>
        <fullName evidence="2">Helix-turn-helix domain-containing protein</fullName>
    </submittedName>
</protein>
<reference evidence="2" key="2">
    <citation type="submission" date="2021-09" db="EMBL/GenBank/DDBJ databases">
        <authorList>
            <person name="Gilroy R."/>
        </authorList>
    </citation>
    <scope>NUCLEOTIDE SEQUENCE</scope>
    <source>
        <strain evidence="2">CHK139-4039</strain>
    </source>
</reference>
<feature type="domain" description="HTH iclR-type" evidence="1">
    <location>
        <begin position="5"/>
        <end position="66"/>
    </location>
</feature>
<dbReference type="AlphaFoldDB" id="A0A9D2UNA1"/>
<name>A0A9D2UNA1_BREEP</name>
<feature type="non-terminal residue" evidence="2">
    <location>
        <position position="103"/>
    </location>
</feature>
<dbReference type="Gene3D" id="1.10.10.10">
    <property type="entry name" value="Winged helix-like DNA-binding domain superfamily/Winged helix DNA-binding domain"/>
    <property type="match status" value="1"/>
</dbReference>
<dbReference type="Pfam" id="PF09339">
    <property type="entry name" value="HTH_IclR"/>
    <property type="match status" value="1"/>
</dbReference>
<sequence>MSNGTQSIDRAAEILSLVVRSDEPISYTEVVEETALARSTVSRLLSALERNGLVERDGEGLYRGGSLFATYASRFDRVENLVSAADPTLQRLSEETGETVNLA</sequence>
<dbReference type="PROSITE" id="PS51077">
    <property type="entry name" value="HTH_ICLR"/>
    <property type="match status" value="1"/>
</dbReference>
<dbReference type="GO" id="GO:0003677">
    <property type="term" value="F:DNA binding"/>
    <property type="evidence" value="ECO:0007669"/>
    <property type="project" value="InterPro"/>
</dbReference>
<reference evidence="2" key="1">
    <citation type="journal article" date="2021" name="PeerJ">
        <title>Extensive microbial diversity within the chicken gut microbiome revealed by metagenomics and culture.</title>
        <authorList>
            <person name="Gilroy R."/>
            <person name="Ravi A."/>
            <person name="Getino M."/>
            <person name="Pursley I."/>
            <person name="Horton D.L."/>
            <person name="Alikhan N.F."/>
            <person name="Baker D."/>
            <person name="Gharbi K."/>
            <person name="Hall N."/>
            <person name="Watson M."/>
            <person name="Adriaenssens E.M."/>
            <person name="Foster-Nyarko E."/>
            <person name="Jarju S."/>
            <person name="Secka A."/>
            <person name="Antonio M."/>
            <person name="Oren A."/>
            <person name="Chaudhuri R.R."/>
            <person name="La Ragione R."/>
            <person name="Hildebrand F."/>
            <person name="Pallen M.J."/>
        </authorList>
    </citation>
    <scope>NUCLEOTIDE SEQUENCE</scope>
    <source>
        <strain evidence="2">CHK139-4039</strain>
    </source>
</reference>
<dbReference type="InterPro" id="IPR050707">
    <property type="entry name" value="HTH_MetabolicPath_Reg"/>
</dbReference>
<dbReference type="PANTHER" id="PTHR30136">
    <property type="entry name" value="HELIX-TURN-HELIX TRANSCRIPTIONAL REGULATOR, ICLR FAMILY"/>
    <property type="match status" value="1"/>
</dbReference>
<dbReference type="SMART" id="SM00346">
    <property type="entry name" value="HTH_ICLR"/>
    <property type="match status" value="1"/>
</dbReference>
<dbReference type="GO" id="GO:0003700">
    <property type="term" value="F:DNA-binding transcription factor activity"/>
    <property type="evidence" value="ECO:0007669"/>
    <property type="project" value="TreeGrafter"/>
</dbReference>